<evidence type="ECO:0000256" key="3">
    <source>
        <dbReference type="ARBA" id="ARBA00022989"/>
    </source>
</evidence>
<dbReference type="Proteomes" id="UP000295210">
    <property type="component" value="Unassembled WGS sequence"/>
</dbReference>
<evidence type="ECO:0000256" key="1">
    <source>
        <dbReference type="ARBA" id="ARBA00004141"/>
    </source>
</evidence>
<dbReference type="OrthoDB" id="117314at2"/>
<dbReference type="InterPro" id="IPR003825">
    <property type="entry name" value="Colicin-V_CvpA"/>
</dbReference>
<evidence type="ECO:0000256" key="2">
    <source>
        <dbReference type="ARBA" id="ARBA00022692"/>
    </source>
</evidence>
<proteinExistence type="predicted"/>
<protein>
    <submittedName>
        <fullName evidence="6">Membrane protein required for colicin V production</fullName>
    </submittedName>
</protein>
<keyword evidence="4 5" id="KW-0472">Membrane</keyword>
<sequence>MSLVDWVIAVFLLVSVLSAAKKGFFLEAFSLAGLVLGLMLASWNYTKLLPWVSAWVRPIAVAEMVCFVGIALVVMLVAGLAGRLVRWAVRSVGLGWADRFAGAVFGFLKGCVLITLAVVAMAAFMPQASWLGQSKFVPYFLSAARQTAIVTPEELGKRIRQGVSLIQNVQPGWLKPDEGPAPEHK</sequence>
<dbReference type="PANTHER" id="PTHR36926:SF1">
    <property type="entry name" value="COLICIN V PRODUCTION PROTEIN"/>
    <property type="match status" value="1"/>
</dbReference>
<comment type="subcellular location">
    <subcellularLocation>
        <location evidence="1">Membrane</location>
        <topology evidence="1">Multi-pass membrane protein</topology>
    </subcellularLocation>
</comment>
<dbReference type="GO" id="GO:0016020">
    <property type="term" value="C:membrane"/>
    <property type="evidence" value="ECO:0007669"/>
    <property type="project" value="UniProtKB-SubCell"/>
</dbReference>
<dbReference type="AlphaFoldDB" id="A0A4R1L0A2"/>
<evidence type="ECO:0000256" key="5">
    <source>
        <dbReference type="SAM" id="Phobius"/>
    </source>
</evidence>
<feature type="transmembrane region" description="Helical" evidence="5">
    <location>
        <begin position="58"/>
        <end position="80"/>
    </location>
</feature>
<dbReference type="PANTHER" id="PTHR36926">
    <property type="entry name" value="COLICIN V PRODUCTION PROTEIN"/>
    <property type="match status" value="1"/>
</dbReference>
<evidence type="ECO:0000313" key="6">
    <source>
        <dbReference type="EMBL" id="TCK69719.1"/>
    </source>
</evidence>
<dbReference type="Pfam" id="PF02674">
    <property type="entry name" value="Colicin_V"/>
    <property type="match status" value="1"/>
</dbReference>
<keyword evidence="7" id="KW-1185">Reference proteome</keyword>
<name>A0A4R1L0A2_9BACT</name>
<dbReference type="InterPro" id="IPR052719">
    <property type="entry name" value="CvpA-like"/>
</dbReference>
<gene>
    <name evidence="6" type="ORF">C7378_3465</name>
</gene>
<organism evidence="6 7">
    <name type="scientific">Acidipila rosea</name>
    <dbReference type="NCBI Taxonomy" id="768535"/>
    <lineage>
        <taxon>Bacteria</taxon>
        <taxon>Pseudomonadati</taxon>
        <taxon>Acidobacteriota</taxon>
        <taxon>Terriglobia</taxon>
        <taxon>Terriglobales</taxon>
        <taxon>Acidobacteriaceae</taxon>
        <taxon>Acidipila</taxon>
    </lineage>
</organism>
<comment type="caution">
    <text evidence="6">The sequence shown here is derived from an EMBL/GenBank/DDBJ whole genome shotgun (WGS) entry which is preliminary data.</text>
</comment>
<feature type="transmembrane region" description="Helical" evidence="5">
    <location>
        <begin position="100"/>
        <end position="125"/>
    </location>
</feature>
<dbReference type="RefSeq" id="WP_131999372.1">
    <property type="nucleotide sequence ID" value="NZ_SMGK01000008.1"/>
</dbReference>
<dbReference type="GO" id="GO:0009403">
    <property type="term" value="P:toxin biosynthetic process"/>
    <property type="evidence" value="ECO:0007669"/>
    <property type="project" value="InterPro"/>
</dbReference>
<feature type="transmembrane region" description="Helical" evidence="5">
    <location>
        <begin position="29"/>
        <end position="46"/>
    </location>
</feature>
<keyword evidence="3 5" id="KW-1133">Transmembrane helix</keyword>
<evidence type="ECO:0000313" key="7">
    <source>
        <dbReference type="Proteomes" id="UP000295210"/>
    </source>
</evidence>
<dbReference type="EMBL" id="SMGK01000008">
    <property type="protein sequence ID" value="TCK69719.1"/>
    <property type="molecule type" value="Genomic_DNA"/>
</dbReference>
<accession>A0A4R1L0A2</accession>
<keyword evidence="2 5" id="KW-0812">Transmembrane</keyword>
<reference evidence="6 7" key="1">
    <citation type="submission" date="2019-03" db="EMBL/GenBank/DDBJ databases">
        <title>Genomic Encyclopedia of Type Strains, Phase IV (KMG-IV): sequencing the most valuable type-strain genomes for metagenomic binning, comparative biology and taxonomic classification.</title>
        <authorList>
            <person name="Goeker M."/>
        </authorList>
    </citation>
    <scope>NUCLEOTIDE SEQUENCE [LARGE SCALE GENOMIC DNA]</scope>
    <source>
        <strain evidence="6 7">DSM 103428</strain>
    </source>
</reference>
<evidence type="ECO:0000256" key="4">
    <source>
        <dbReference type="ARBA" id="ARBA00023136"/>
    </source>
</evidence>